<dbReference type="EMBL" id="MU118114">
    <property type="protein sequence ID" value="KAF9644899.1"/>
    <property type="molecule type" value="Genomic_DNA"/>
</dbReference>
<dbReference type="Proteomes" id="UP000886501">
    <property type="component" value="Unassembled WGS sequence"/>
</dbReference>
<comment type="caution">
    <text evidence="1">The sequence shown here is derived from an EMBL/GenBank/DDBJ whole genome shotgun (WGS) entry which is preliminary data.</text>
</comment>
<sequence length="207" mass="21029">MKLATGVTALALAAMANAATFTVTVGIRETDGQQGLGFDPSAILPQAGDTIEFTFQLPGYIKNGVDVQHTVTQSTFEAPCTPKEGGFDTGLQTTTTTGGKTFALPVNDTQPLWFYSYANNDCNAPMVLAVNPPLTGQTAASFQEAAKTATINHPVPHSSSSSSSSQPSKTSTGSGSGPTGGSGSGGGAMANEINSVLAFSAFLLALM</sequence>
<organism evidence="1 2">
    <name type="scientific">Thelephora ganbajun</name>
    <name type="common">Ganba fungus</name>
    <dbReference type="NCBI Taxonomy" id="370292"/>
    <lineage>
        <taxon>Eukaryota</taxon>
        <taxon>Fungi</taxon>
        <taxon>Dikarya</taxon>
        <taxon>Basidiomycota</taxon>
        <taxon>Agaricomycotina</taxon>
        <taxon>Agaricomycetes</taxon>
        <taxon>Thelephorales</taxon>
        <taxon>Thelephoraceae</taxon>
        <taxon>Thelephora</taxon>
    </lineage>
</organism>
<reference evidence="1" key="2">
    <citation type="journal article" date="2020" name="Nat. Commun.">
        <title>Large-scale genome sequencing of mycorrhizal fungi provides insights into the early evolution of symbiotic traits.</title>
        <authorList>
            <person name="Miyauchi S."/>
            <person name="Kiss E."/>
            <person name="Kuo A."/>
            <person name="Drula E."/>
            <person name="Kohler A."/>
            <person name="Sanchez-Garcia M."/>
            <person name="Morin E."/>
            <person name="Andreopoulos B."/>
            <person name="Barry K.W."/>
            <person name="Bonito G."/>
            <person name="Buee M."/>
            <person name="Carver A."/>
            <person name="Chen C."/>
            <person name="Cichocki N."/>
            <person name="Clum A."/>
            <person name="Culley D."/>
            <person name="Crous P.W."/>
            <person name="Fauchery L."/>
            <person name="Girlanda M."/>
            <person name="Hayes R.D."/>
            <person name="Keri Z."/>
            <person name="LaButti K."/>
            <person name="Lipzen A."/>
            <person name="Lombard V."/>
            <person name="Magnuson J."/>
            <person name="Maillard F."/>
            <person name="Murat C."/>
            <person name="Nolan M."/>
            <person name="Ohm R.A."/>
            <person name="Pangilinan J."/>
            <person name="Pereira M.F."/>
            <person name="Perotto S."/>
            <person name="Peter M."/>
            <person name="Pfister S."/>
            <person name="Riley R."/>
            <person name="Sitrit Y."/>
            <person name="Stielow J.B."/>
            <person name="Szollosi G."/>
            <person name="Zifcakova L."/>
            <person name="Stursova M."/>
            <person name="Spatafora J.W."/>
            <person name="Tedersoo L."/>
            <person name="Vaario L.M."/>
            <person name="Yamada A."/>
            <person name="Yan M."/>
            <person name="Wang P."/>
            <person name="Xu J."/>
            <person name="Bruns T."/>
            <person name="Baldrian P."/>
            <person name="Vilgalys R."/>
            <person name="Dunand C."/>
            <person name="Henrissat B."/>
            <person name="Grigoriev I.V."/>
            <person name="Hibbett D."/>
            <person name="Nagy L.G."/>
            <person name="Martin F.M."/>
        </authorList>
    </citation>
    <scope>NUCLEOTIDE SEQUENCE</scope>
    <source>
        <strain evidence="1">P2</strain>
    </source>
</reference>
<accession>A0ACB6Z5X6</accession>
<gene>
    <name evidence="1" type="ORF">BDM02DRAFT_3190193</name>
</gene>
<evidence type="ECO:0000313" key="1">
    <source>
        <dbReference type="EMBL" id="KAF9644899.1"/>
    </source>
</evidence>
<proteinExistence type="predicted"/>
<reference evidence="1" key="1">
    <citation type="submission" date="2019-10" db="EMBL/GenBank/DDBJ databases">
        <authorList>
            <consortium name="DOE Joint Genome Institute"/>
            <person name="Kuo A."/>
            <person name="Miyauchi S."/>
            <person name="Kiss E."/>
            <person name="Drula E."/>
            <person name="Kohler A."/>
            <person name="Sanchez-Garcia M."/>
            <person name="Andreopoulos B."/>
            <person name="Barry K.W."/>
            <person name="Bonito G."/>
            <person name="Buee M."/>
            <person name="Carver A."/>
            <person name="Chen C."/>
            <person name="Cichocki N."/>
            <person name="Clum A."/>
            <person name="Culley D."/>
            <person name="Crous P.W."/>
            <person name="Fauchery L."/>
            <person name="Girlanda M."/>
            <person name="Hayes R."/>
            <person name="Keri Z."/>
            <person name="Labutti K."/>
            <person name="Lipzen A."/>
            <person name="Lombard V."/>
            <person name="Magnuson J."/>
            <person name="Maillard F."/>
            <person name="Morin E."/>
            <person name="Murat C."/>
            <person name="Nolan M."/>
            <person name="Ohm R."/>
            <person name="Pangilinan J."/>
            <person name="Pereira M."/>
            <person name="Perotto S."/>
            <person name="Peter M."/>
            <person name="Riley R."/>
            <person name="Sitrit Y."/>
            <person name="Stielow B."/>
            <person name="Szollosi G."/>
            <person name="Zifcakova L."/>
            <person name="Stursova M."/>
            <person name="Spatafora J.W."/>
            <person name="Tedersoo L."/>
            <person name="Vaario L.-M."/>
            <person name="Yamada A."/>
            <person name="Yan M."/>
            <person name="Wang P."/>
            <person name="Xu J."/>
            <person name="Bruns T."/>
            <person name="Baldrian P."/>
            <person name="Vilgalys R."/>
            <person name="Henrissat B."/>
            <person name="Grigoriev I.V."/>
            <person name="Hibbett D."/>
            <person name="Nagy L.G."/>
            <person name="Martin F.M."/>
        </authorList>
    </citation>
    <scope>NUCLEOTIDE SEQUENCE</scope>
    <source>
        <strain evidence="1">P2</strain>
    </source>
</reference>
<keyword evidence="2" id="KW-1185">Reference proteome</keyword>
<name>A0ACB6Z5X6_THEGA</name>
<protein>
    <submittedName>
        <fullName evidence="1">Uncharacterized protein</fullName>
    </submittedName>
</protein>
<evidence type="ECO:0000313" key="2">
    <source>
        <dbReference type="Proteomes" id="UP000886501"/>
    </source>
</evidence>